<reference evidence="1" key="1">
    <citation type="submission" date="2022-07" db="EMBL/GenBank/DDBJ databases">
        <authorList>
            <person name="Otstavnykh N."/>
            <person name="Isaeva M."/>
            <person name="Bystritskaya E."/>
        </authorList>
    </citation>
    <scope>NUCLEOTIDE SEQUENCE</scope>
    <source>
        <strain evidence="1">KCTC 52189</strain>
    </source>
</reference>
<gene>
    <name evidence="1" type="ORF">NO357_01455</name>
</gene>
<dbReference type="Proteomes" id="UP001226762">
    <property type="component" value="Unassembled WGS sequence"/>
</dbReference>
<proteinExistence type="predicted"/>
<evidence type="ECO:0000313" key="2">
    <source>
        <dbReference type="Proteomes" id="UP001226762"/>
    </source>
</evidence>
<dbReference type="AlphaFoldDB" id="A0AAE4B4W7"/>
<comment type="caution">
    <text evidence="1">The sequence shown here is derived from an EMBL/GenBank/DDBJ whole genome shotgun (WGS) entry which is preliminary data.</text>
</comment>
<protein>
    <recommendedName>
        <fullName evidence="3">Lipoprotein</fullName>
    </recommendedName>
</protein>
<accession>A0AAE4B4W7</accession>
<reference evidence="1" key="2">
    <citation type="submission" date="2023-02" db="EMBL/GenBank/DDBJ databases">
        <title>'Rhodoalgimonas zhirmunskyi' gen. nov., isolated from a red alga.</title>
        <authorList>
            <person name="Nedashkovskaya O.I."/>
            <person name="Otstavnykh N.Y."/>
            <person name="Bystritskaya E.P."/>
            <person name="Balabanova L.A."/>
            <person name="Isaeva M.P."/>
        </authorList>
    </citation>
    <scope>NUCLEOTIDE SEQUENCE</scope>
    <source>
        <strain evidence="1">KCTC 52189</strain>
    </source>
</reference>
<evidence type="ECO:0008006" key="3">
    <source>
        <dbReference type="Google" id="ProtNLM"/>
    </source>
</evidence>
<evidence type="ECO:0000313" key="1">
    <source>
        <dbReference type="EMBL" id="MDQ2088566.1"/>
    </source>
</evidence>
<dbReference type="PROSITE" id="PS51257">
    <property type="entry name" value="PROKAR_LIPOPROTEIN"/>
    <property type="match status" value="1"/>
</dbReference>
<dbReference type="RefSeq" id="WP_306733831.1">
    <property type="nucleotide sequence ID" value="NZ_JANHAX010000001.1"/>
</dbReference>
<sequence length="154" mass="17160">MKFRAFAAMFLLVGCMPLGLYYKPGTTVARADRDLLNCRVMGETDVPPRMITRVIPGPLLPPRRICDAAGNCQLFPGRRLPPEIVTEDANDGLRDQVVAQCMGDRSYEYVRLPRCPAEIARTVPLRATTVMPRLTESACVIRLKGGKWQIVTVE</sequence>
<name>A0AAE4B4W7_9RHOB</name>
<organism evidence="1 2">
    <name type="scientific">Marimonas arenosa</name>
    <dbReference type="NCBI Taxonomy" id="1795305"/>
    <lineage>
        <taxon>Bacteria</taxon>
        <taxon>Pseudomonadati</taxon>
        <taxon>Pseudomonadota</taxon>
        <taxon>Alphaproteobacteria</taxon>
        <taxon>Rhodobacterales</taxon>
        <taxon>Paracoccaceae</taxon>
        <taxon>Marimonas</taxon>
    </lineage>
</organism>
<keyword evidence="2" id="KW-1185">Reference proteome</keyword>
<dbReference type="EMBL" id="JANHAX010000001">
    <property type="protein sequence ID" value="MDQ2088566.1"/>
    <property type="molecule type" value="Genomic_DNA"/>
</dbReference>